<dbReference type="Gene3D" id="3.90.70.10">
    <property type="entry name" value="Cysteine proteinases"/>
    <property type="match status" value="1"/>
</dbReference>
<dbReference type="Gene3D" id="3.40.50.300">
    <property type="entry name" value="P-loop containing nucleotide triphosphate hydrolases"/>
    <property type="match status" value="1"/>
</dbReference>
<dbReference type="Gene3D" id="1.10.101.10">
    <property type="entry name" value="PGBD-like superfamily/PGBD"/>
    <property type="match status" value="1"/>
</dbReference>
<dbReference type="GO" id="GO:0016887">
    <property type="term" value="F:ATP hydrolysis activity"/>
    <property type="evidence" value="ECO:0007669"/>
    <property type="project" value="InterPro"/>
</dbReference>
<name>F9RWI6_9VIBR</name>
<proteinExistence type="predicted"/>
<dbReference type="SMART" id="SM00382">
    <property type="entry name" value="AAA"/>
    <property type="match status" value="1"/>
</dbReference>
<dbReference type="InterPro" id="IPR036365">
    <property type="entry name" value="PGBD-like_sf"/>
</dbReference>
<evidence type="ECO:0000313" key="2">
    <source>
        <dbReference type="EMBL" id="EGU49243.1"/>
    </source>
</evidence>
<dbReference type="Pfam" id="PF01471">
    <property type="entry name" value="PG_binding_1"/>
    <property type="match status" value="1"/>
</dbReference>
<dbReference type="PANTHER" id="PTHR35894:SF1">
    <property type="entry name" value="PHOSPHORIBULOKINASE _ URIDINE KINASE FAMILY"/>
    <property type="match status" value="1"/>
</dbReference>
<dbReference type="InterPro" id="IPR027417">
    <property type="entry name" value="P-loop_NTPase"/>
</dbReference>
<evidence type="ECO:0000259" key="1">
    <source>
        <dbReference type="SMART" id="SM00382"/>
    </source>
</evidence>
<keyword evidence="3" id="KW-1185">Reference proteome</keyword>
<protein>
    <submittedName>
        <fullName evidence="2">General secretion pathway protein A</fullName>
    </submittedName>
</protein>
<feature type="domain" description="AAA+ ATPase" evidence="1">
    <location>
        <begin position="62"/>
        <end position="215"/>
    </location>
</feature>
<dbReference type="EMBL" id="AFWF01000004">
    <property type="protein sequence ID" value="EGU49243.1"/>
    <property type="molecule type" value="Genomic_DNA"/>
</dbReference>
<dbReference type="AlphaFoldDB" id="F9RWI6"/>
<organism evidence="2 3">
    <name type="scientific">Vibrio ichthyoenteri ATCC 700023</name>
    <dbReference type="NCBI Taxonomy" id="870968"/>
    <lineage>
        <taxon>Bacteria</taxon>
        <taxon>Pseudomonadati</taxon>
        <taxon>Pseudomonadota</taxon>
        <taxon>Gammaproteobacteria</taxon>
        <taxon>Vibrionales</taxon>
        <taxon>Vibrionaceae</taxon>
        <taxon>Vibrio</taxon>
    </lineage>
</organism>
<evidence type="ECO:0000313" key="3">
    <source>
        <dbReference type="Proteomes" id="UP000004605"/>
    </source>
</evidence>
<dbReference type="SUPFAM" id="SSF52540">
    <property type="entry name" value="P-loop containing nucleoside triphosphate hydrolases"/>
    <property type="match status" value="1"/>
</dbReference>
<reference evidence="2 3" key="1">
    <citation type="journal article" date="2012" name="Int. J. Syst. Evol. Microbiol.">
        <title>Vibrio caribbeanicus sp. nov., isolated from the marine sponge Scleritoderma cyanea.</title>
        <authorList>
            <person name="Hoffmann M."/>
            <person name="Monday S.R."/>
            <person name="Allard M.W."/>
            <person name="Strain E.A."/>
            <person name="Whittaker P."/>
            <person name="Naum M."/>
            <person name="McCarthy P.J."/>
            <person name="Lopez J.V."/>
            <person name="Fischer M."/>
            <person name="Brown E.W."/>
        </authorList>
    </citation>
    <scope>NUCLEOTIDE SEQUENCE [LARGE SCALE GENOMIC DNA]</scope>
    <source>
        <strain evidence="2 3">ATCC 700023</strain>
    </source>
</reference>
<dbReference type="Pfam" id="PF21327">
    <property type="entry name" value="GspA_C39-like"/>
    <property type="match status" value="1"/>
</dbReference>
<comment type="caution">
    <text evidence="2">The sequence shown here is derived from an EMBL/GenBank/DDBJ whole genome shotgun (WGS) entry which is preliminary data.</text>
</comment>
<dbReference type="Pfam" id="PF13401">
    <property type="entry name" value="AAA_22"/>
    <property type="match status" value="1"/>
</dbReference>
<dbReference type="InterPro" id="IPR003593">
    <property type="entry name" value="AAA+_ATPase"/>
</dbReference>
<dbReference type="InterPro" id="IPR048809">
    <property type="entry name" value="GspA_C39-like"/>
</dbReference>
<dbReference type="InterPro" id="IPR036366">
    <property type="entry name" value="PGBDSf"/>
</dbReference>
<dbReference type="InterPro" id="IPR002477">
    <property type="entry name" value="Peptidoglycan-bd-like"/>
</dbReference>
<dbReference type="InterPro" id="IPR052026">
    <property type="entry name" value="ExeA_AAA_ATPase_DNA-bind"/>
</dbReference>
<gene>
    <name evidence="2" type="ORF">VII00023_14750</name>
</gene>
<dbReference type="Proteomes" id="UP000004605">
    <property type="component" value="Unassembled WGS sequence"/>
</dbReference>
<dbReference type="SUPFAM" id="SSF47090">
    <property type="entry name" value="PGBD-like"/>
    <property type="match status" value="1"/>
</dbReference>
<dbReference type="InterPro" id="IPR049945">
    <property type="entry name" value="AAA_22"/>
</dbReference>
<accession>F9RWI6</accession>
<dbReference type="PANTHER" id="PTHR35894">
    <property type="entry name" value="GENERAL SECRETION PATHWAY PROTEIN A-RELATED"/>
    <property type="match status" value="1"/>
</dbReference>
<sequence length="562" mass="63015">MAILASNVTFVLNKFPATIIMYNTHFGFVELPFSIVPNSRFLYLSQRHKEAIHHLQAGLGDGGGFAMLTGEVGTGKTTVSKAMLKALDASTQTGCILNPTFSNNELLEAICDEFSLAYPEQASLKQLTQLIKQFLLESYAQGKQTLLLIDEAQHLSAEVLEQLRLLTNLETEQRKLLKVLLIGQPELQQKLQMPQLRQLAQRITGRYHLLPLNSDETAKYIQFRLQLAGGNSELFTAKSLKNIAQATLGIPRLVNLVCDAALKRAHHLGEASPSNQTVIAACDEVMSFQTNYSSAPRQTLSPPFERQWLSTAICGALGLVLAWGAWQFAPNTLLVPFQQQAQTYIEQQYPANPNRIEQQVVFPTGLMSLLSNSQPLAHQITELYKVWGYRASVVDEMCVDNAQSQFHCQSFSGSFEQLLATNLPAVLTLSIDNATHYALLYKANDEKVELLIDGERVAFERHWLDEIWSGEYYLIWQKLWHQALKPGMSGHPVASLDYQLSQVLGLPMGQEERYGEALKQKVTMFQQWQQLSVDGIAGQRTLQRLELLSQEQAPHLMLGEEM</sequence>
<dbReference type="CDD" id="cd00009">
    <property type="entry name" value="AAA"/>
    <property type="match status" value="1"/>
</dbReference>